<evidence type="ECO:0000256" key="7">
    <source>
        <dbReference type="SAM" id="SignalP"/>
    </source>
</evidence>
<dbReference type="InterPro" id="IPR006612">
    <property type="entry name" value="THAP_Znf"/>
</dbReference>
<feature type="signal peptide" evidence="7">
    <location>
        <begin position="1"/>
        <end position="18"/>
    </location>
</feature>
<accession>A0A803JD19</accession>
<evidence type="ECO:0000256" key="4">
    <source>
        <dbReference type="ARBA" id="ARBA00023125"/>
    </source>
</evidence>
<feature type="region of interest" description="Disordered" evidence="6">
    <location>
        <begin position="606"/>
        <end position="628"/>
    </location>
</feature>
<dbReference type="Pfam" id="PF05485">
    <property type="entry name" value="THAP"/>
    <property type="match status" value="1"/>
</dbReference>
<evidence type="ECO:0000256" key="1">
    <source>
        <dbReference type="ARBA" id="ARBA00022723"/>
    </source>
</evidence>
<keyword evidence="7" id="KW-0732">Signal</keyword>
<feature type="region of interest" description="Disordered" evidence="6">
    <location>
        <begin position="464"/>
        <end position="494"/>
    </location>
</feature>
<gene>
    <name evidence="9" type="primary">LOC101731273</name>
</gene>
<keyword evidence="2 5" id="KW-0863">Zinc-finger</keyword>
<sequence length="1491" mass="165362">MFCVYFKGFCLFTGLTMTYCIVKGCQNSTRKNGRQSGVRLHVFPSCPSRIKLWLQQIGQNIQDLDSFTQRVMDQRKKGIFRICSIHFTPDSYILDGEKFILSKDAVPTIFPVRPDHFNEDGTLIQPSKKVCADFSSPLQSNSQTLIFQSNLPTLPLQRNLHPLPLQSSLQMLSLQSKFQASPLQANMQAPSSTNVQTSPMQSDVQEYPSQSDLKSSPSQSPLQSLQSDLLALPQHLDLMASSLQSDMQLSAPHFDSNFFASPQQSDILLSPQNPDLIPIQPQPDLPVSSDVQLSVQQRNGQLPQQSNTAQPLTLITAQQSDLELLAKKSALQLLAQQPLLQLAAHQPTLQLGNSQPTLQLEVPPLQTSLQLGASQPSLQLGASQPSLQLGASQPSLQLGASQPSLQLGASQPSLQLGAPQPSLQLGAPQPSLQLGASQPSLQLGASQPSLQLGASQPSLQLGASQPSLQLGAPQPSLQLGAPQPSLQLGAPQPSLQLGTLQPALQLWAQQPSLQLGASQPALQLGSIQPTLQLGAPPALQIGALHPSLQLGAHQLPLQLGNHQLPLQLGAQQPPLQLGAQQTPLQLGAQQLPLQLVAQQPPLQLGAQQPPLQLGAQQPPLQLGAQQPPFQLGSQQLPLHLSAQQLPLQLGAQQPPLQLGAQQPPLQLGAQQLPLQLGAQQPPLQQGSQQMLLQLGPQQPPLQLGTQQLPLQLGAQYQPLQLGVQQPALHVGTPQPTFQVGCQLPLGAQHQSFQLTAQQSALQLLAQQSALQLMAQQSALQLLTQQSVLQLMAQQPALQVTAQQPTVQVTAQQPILEQQGIPQLNMNTGAPGPTSIIPMRILSTDHGLILDIDPTGTFIKSKGEVKNVLTKKEMVDASTSTFEAVKMEDKSVQWPEFEFNFDGELWKIEQDHFYPSCFTTVKNDRPSTRHQKYPFDVGSPILTEQDILLDSEITSRKTFSFIGSTLKEIKSETHDSDSEQRHTLRTSKKPFCEREIETEVANERKFIVFESCLDFLFYKMCCRFGNGCKAHITKIEKFVDGSFLSVTARCQNGHRFHLWHSQPLMGCMAVGNILTAAAVLFSGSNFHKVYEMNSVLGLQQISKTVYDSYQNTFLFPTIDLHWQQECLRLNRAFANTPLTLTGDGQFEQVGHNIKNFSYTFMESATKRIVDFQIEPVSDLTSTSTVENHVFSICLNRLLNNDFKVKSVATGHSSAIKKIMHKKYRHLKHEYDVWHYAKGVKKHLTRARKGKTLVKLINWLPAISTHLWWSCITSQRNTVMFQERWQSLLHHVTNQHQWKNAETFHGCSHGKLTSMQHRQCSWLKKGTPAFHTLRDVVMNPQITKDFHCMSRFCCTEEMDVYKSFVTKYQTNRFHLNINAMEARTKLAALAYNANVHRYPIHTKYMGRGSIGRARQKHMFPKCRKRRVARSVYTDTFTEHTLSMMADVLKIYTGRLNHSWIPRCVNEPTNIPSEPVPVQLWTIAPSVSHFPVLL</sequence>
<feature type="region of interest" description="Disordered" evidence="6">
    <location>
        <begin position="267"/>
        <end position="308"/>
    </location>
</feature>
<dbReference type="GO" id="GO:0003677">
    <property type="term" value="F:DNA binding"/>
    <property type="evidence" value="ECO:0007669"/>
    <property type="project" value="UniProtKB-UniRule"/>
</dbReference>
<dbReference type="GO" id="GO:0008270">
    <property type="term" value="F:zinc ion binding"/>
    <property type="evidence" value="ECO:0007669"/>
    <property type="project" value="UniProtKB-KW"/>
</dbReference>
<feature type="compositionally biased region" description="Polar residues" evidence="6">
    <location>
        <begin position="183"/>
        <end position="204"/>
    </location>
</feature>
<dbReference type="InParanoid" id="A0A803JD19"/>
<dbReference type="GeneTree" id="ENSGT00940000164945"/>
<feature type="region of interest" description="Disordered" evidence="6">
    <location>
        <begin position="410"/>
        <end position="436"/>
    </location>
</feature>
<proteinExistence type="predicted"/>
<reference evidence="9" key="1">
    <citation type="journal article" date="2010" name="Science">
        <title>The genome of the Western clawed frog Xenopus tropicalis.</title>
        <authorList>
            <person name="Hellsten U."/>
            <person name="Harland R.M."/>
            <person name="Gilchrist M.J."/>
            <person name="Hendrix D."/>
            <person name="Jurka J."/>
            <person name="Kapitonov V."/>
            <person name="Ovcharenko I."/>
            <person name="Putnam N.H."/>
            <person name="Shu S."/>
            <person name="Taher L."/>
            <person name="Blitz I.L."/>
            <person name="Blumberg B."/>
            <person name="Dichmann D.S."/>
            <person name="Dubchak I."/>
            <person name="Amaya E."/>
            <person name="Detter J.C."/>
            <person name="Fletcher R."/>
            <person name="Gerhard D.S."/>
            <person name="Goodstein D."/>
            <person name="Graves T."/>
            <person name="Grigoriev I.V."/>
            <person name="Grimwood J."/>
            <person name="Kawashima T."/>
            <person name="Lindquist E."/>
            <person name="Lucas S.M."/>
            <person name="Mead P.E."/>
            <person name="Mitros T."/>
            <person name="Ogino H."/>
            <person name="Ohta Y."/>
            <person name="Poliakov A.V."/>
            <person name="Pollet N."/>
            <person name="Robert J."/>
            <person name="Salamov A."/>
            <person name="Sater A.K."/>
            <person name="Schmutz J."/>
            <person name="Terry A."/>
            <person name="Vize P.D."/>
            <person name="Warren W.C."/>
            <person name="Wells D."/>
            <person name="Wills A."/>
            <person name="Wilson R.K."/>
            <person name="Zimmerman L.B."/>
            <person name="Zorn A.M."/>
            <person name="Grainger R."/>
            <person name="Grammer T."/>
            <person name="Khokha M.K."/>
            <person name="Richardson P.M."/>
            <person name="Rokhsar D.S."/>
        </authorList>
    </citation>
    <scope>NUCLEOTIDE SEQUENCE [LARGE SCALE GENOMIC DNA]</scope>
    <source>
        <strain evidence="9">Nigerian</strain>
    </source>
</reference>
<evidence type="ECO:0000313" key="9">
    <source>
        <dbReference type="Ensembl" id="ENSXETP00000105794"/>
    </source>
</evidence>
<protein>
    <submittedName>
        <fullName evidence="9">Uncharacterized LOC101731273</fullName>
    </submittedName>
</protein>
<evidence type="ECO:0000256" key="5">
    <source>
        <dbReference type="PROSITE-ProRule" id="PRU00309"/>
    </source>
</evidence>
<dbReference type="PROSITE" id="PS50950">
    <property type="entry name" value="ZF_THAP"/>
    <property type="match status" value="1"/>
</dbReference>
<dbReference type="Ensembl" id="ENSXETT00000116508">
    <property type="protein sequence ID" value="ENSXETP00000105794"/>
    <property type="gene ID" value="ENSXETG00000044792"/>
</dbReference>
<feature type="compositionally biased region" description="Polar residues" evidence="6">
    <location>
        <begin position="289"/>
        <end position="308"/>
    </location>
</feature>
<feature type="domain" description="THAP-type" evidence="8">
    <location>
        <begin position="15"/>
        <end position="110"/>
    </location>
</feature>
<feature type="region of interest" description="Disordered" evidence="6">
    <location>
        <begin position="183"/>
        <end position="225"/>
    </location>
</feature>
<evidence type="ECO:0000259" key="8">
    <source>
        <dbReference type="PROSITE" id="PS50950"/>
    </source>
</evidence>
<keyword evidence="4 5" id="KW-0238">DNA-binding</keyword>
<feature type="compositionally biased region" description="Low complexity" evidence="6">
    <location>
        <begin position="208"/>
        <end position="225"/>
    </location>
</feature>
<keyword evidence="1" id="KW-0479">Metal-binding</keyword>
<dbReference type="PANTHER" id="PTHR31751:SF46">
    <property type="match status" value="1"/>
</dbReference>
<evidence type="ECO:0000256" key="6">
    <source>
        <dbReference type="SAM" id="MobiDB-lite"/>
    </source>
</evidence>
<dbReference type="SUPFAM" id="SSF57716">
    <property type="entry name" value="Glucocorticoid receptor-like (DNA-binding domain)"/>
    <property type="match status" value="1"/>
</dbReference>
<feature type="chain" id="PRO_5031325417" evidence="7">
    <location>
        <begin position="19"/>
        <end position="1491"/>
    </location>
</feature>
<organism evidence="9">
    <name type="scientific">Xenopus tropicalis</name>
    <name type="common">Western clawed frog</name>
    <name type="synonym">Silurana tropicalis</name>
    <dbReference type="NCBI Taxonomy" id="8364"/>
    <lineage>
        <taxon>Eukaryota</taxon>
        <taxon>Metazoa</taxon>
        <taxon>Chordata</taxon>
        <taxon>Craniata</taxon>
        <taxon>Vertebrata</taxon>
        <taxon>Euteleostomi</taxon>
        <taxon>Amphibia</taxon>
        <taxon>Batrachia</taxon>
        <taxon>Anura</taxon>
        <taxon>Pipoidea</taxon>
        <taxon>Pipidae</taxon>
        <taxon>Xenopodinae</taxon>
        <taxon>Xenopus</taxon>
        <taxon>Silurana</taxon>
    </lineage>
</organism>
<reference evidence="9" key="2">
    <citation type="submission" date="2021-03" db="UniProtKB">
        <authorList>
            <consortium name="Ensembl"/>
        </authorList>
    </citation>
    <scope>IDENTIFICATION</scope>
</reference>
<keyword evidence="3" id="KW-0862">Zinc</keyword>
<name>A0A803JD19_XENTR</name>
<evidence type="ECO:0000256" key="3">
    <source>
        <dbReference type="ARBA" id="ARBA00022833"/>
    </source>
</evidence>
<dbReference type="PANTHER" id="PTHR31751">
    <property type="entry name" value="SI:CH211-108C17.2-RELATED-RELATED"/>
    <property type="match status" value="1"/>
</dbReference>
<dbReference type="SMART" id="SM00692">
    <property type="entry name" value="DM3"/>
    <property type="match status" value="1"/>
</dbReference>
<dbReference type="SMART" id="SM00980">
    <property type="entry name" value="THAP"/>
    <property type="match status" value="1"/>
</dbReference>
<evidence type="ECO:0000256" key="2">
    <source>
        <dbReference type="ARBA" id="ARBA00022771"/>
    </source>
</evidence>